<gene>
    <name evidence="1" type="ORF">NAEGRDRAFT_62815</name>
</gene>
<dbReference type="InParanoid" id="D2V1A5"/>
<dbReference type="EMBL" id="GG738848">
    <property type="protein sequence ID" value="EFC49274.1"/>
    <property type="molecule type" value="Genomic_DNA"/>
</dbReference>
<keyword evidence="2" id="KW-1185">Reference proteome</keyword>
<dbReference type="KEGG" id="ngr:NAEGRDRAFT_62815"/>
<organism evidence="2">
    <name type="scientific">Naegleria gruberi</name>
    <name type="common">Amoeba</name>
    <dbReference type="NCBI Taxonomy" id="5762"/>
    <lineage>
        <taxon>Eukaryota</taxon>
        <taxon>Discoba</taxon>
        <taxon>Heterolobosea</taxon>
        <taxon>Tetramitia</taxon>
        <taxon>Eutetramitia</taxon>
        <taxon>Vahlkampfiidae</taxon>
        <taxon>Naegleria</taxon>
    </lineage>
</organism>
<dbReference type="SUPFAM" id="SSF52540">
    <property type="entry name" value="P-loop containing nucleoside triphosphate hydrolases"/>
    <property type="match status" value="1"/>
</dbReference>
<reference evidence="1 2" key="1">
    <citation type="journal article" date="2010" name="Cell">
        <title>The genome of Naegleria gruberi illuminates early eukaryotic versatility.</title>
        <authorList>
            <person name="Fritz-Laylin L.K."/>
            <person name="Prochnik S.E."/>
            <person name="Ginger M.L."/>
            <person name="Dacks J.B."/>
            <person name="Carpenter M.L."/>
            <person name="Field M.C."/>
            <person name="Kuo A."/>
            <person name="Paredez A."/>
            <person name="Chapman J."/>
            <person name="Pham J."/>
            <person name="Shu S."/>
            <person name="Neupane R."/>
            <person name="Cipriano M."/>
            <person name="Mancuso J."/>
            <person name="Tu H."/>
            <person name="Salamov A."/>
            <person name="Lindquist E."/>
            <person name="Shapiro H."/>
            <person name="Lucas S."/>
            <person name="Grigoriev I.V."/>
            <person name="Cande W.Z."/>
            <person name="Fulton C."/>
            <person name="Rokhsar D.S."/>
            <person name="Dawson S.C."/>
        </authorList>
    </citation>
    <scope>NUCLEOTIDE SEQUENCE [LARGE SCALE GENOMIC DNA]</scope>
    <source>
        <strain evidence="1 2">NEG-M</strain>
    </source>
</reference>
<dbReference type="AlphaFoldDB" id="D2V1A5"/>
<dbReference type="VEuPathDB" id="AmoebaDB:NAEGRDRAFT_62815"/>
<dbReference type="GeneID" id="8852652"/>
<dbReference type="Proteomes" id="UP000006671">
    <property type="component" value="Unassembled WGS sequence"/>
</dbReference>
<name>D2V1A5_NAEGR</name>
<accession>D2V1A5</accession>
<dbReference type="RefSeq" id="XP_002682018.1">
    <property type="nucleotide sequence ID" value="XM_002681972.1"/>
</dbReference>
<evidence type="ECO:0000313" key="1">
    <source>
        <dbReference type="EMBL" id="EFC49274.1"/>
    </source>
</evidence>
<sequence>MLSFAFRVFKPLIYSVVGLFQPSDPAVSSSYVRLANTLFELHFNYIENKKPISNFFITCEFDGKTVRKQVLLKGDGKRDGGIYHHAVELHPQKLMSIKVETESGRLLFEALDINTNSFKQETLTLMEMSIPDRKQELFDSIKDKLISISKNVIIGSMSITFSGKSSLLNNIFKTLGSKHVPFPVGSTEQAREAYKLFYGSYPSNDYLSSFTTEILKKNVDDVEGMESLWIWDLPGIFEFTTAGQMPTLLSLTDDLLNKLFVTKNGMMKLNGNQEDKKVNREEEEFSLKPQALIVTLPLENSFAYNSTSDNNIALYFGRISGFLSKEHNVKSVYCYTKIDETYIYQNYISKNVGITSMLDETDPTPDQMKLNLLKQFHEWDILERKDNNFPDMVNSDHTIPFLSINSPTKEIDNFFQVQYLEVLNLALDKCFQKKSSLSCESICIVKK</sequence>
<dbReference type="InterPro" id="IPR027417">
    <property type="entry name" value="P-loop_NTPase"/>
</dbReference>
<protein>
    <submittedName>
        <fullName evidence="1">Predicted protein</fullName>
    </submittedName>
</protein>
<evidence type="ECO:0000313" key="2">
    <source>
        <dbReference type="Proteomes" id="UP000006671"/>
    </source>
</evidence>
<proteinExistence type="predicted"/>